<dbReference type="InParanoid" id="A0A7J7CQC3"/>
<name>A0A7J7CQC3_TRIWF</name>
<evidence type="ECO:0000313" key="2">
    <source>
        <dbReference type="Proteomes" id="UP000593562"/>
    </source>
</evidence>
<protein>
    <submittedName>
        <fullName evidence="1">Uncharacterized protein</fullName>
    </submittedName>
</protein>
<accession>A0A7J7CQC3</accession>
<dbReference type="EMBL" id="JAAARO010000014">
    <property type="protein sequence ID" value="KAF5736254.1"/>
    <property type="molecule type" value="Genomic_DNA"/>
</dbReference>
<dbReference type="Proteomes" id="UP000593562">
    <property type="component" value="Unassembled WGS sequence"/>
</dbReference>
<dbReference type="AlphaFoldDB" id="A0A7J7CQC3"/>
<sequence>MRRRRSNRRKVFGEGDELGFESKLVYEYGSLTCGFGGENDRLVKMPPLNDGMAMKEHLKSWAHAVACAVR</sequence>
<evidence type="ECO:0000313" key="1">
    <source>
        <dbReference type="EMBL" id="KAF5736254.1"/>
    </source>
</evidence>
<reference evidence="1 2" key="1">
    <citation type="journal article" date="2020" name="Nat. Commun.">
        <title>Genome of Tripterygium wilfordii and identification of cytochrome P450 involved in triptolide biosynthesis.</title>
        <authorList>
            <person name="Tu L."/>
            <person name="Su P."/>
            <person name="Zhang Z."/>
            <person name="Gao L."/>
            <person name="Wang J."/>
            <person name="Hu T."/>
            <person name="Zhou J."/>
            <person name="Zhang Y."/>
            <person name="Zhao Y."/>
            <person name="Liu Y."/>
            <person name="Song Y."/>
            <person name="Tong Y."/>
            <person name="Lu Y."/>
            <person name="Yang J."/>
            <person name="Xu C."/>
            <person name="Jia M."/>
            <person name="Peters R.J."/>
            <person name="Huang L."/>
            <person name="Gao W."/>
        </authorList>
    </citation>
    <scope>NUCLEOTIDE SEQUENCE [LARGE SCALE GENOMIC DNA]</scope>
    <source>
        <strain evidence="2">cv. XIE 37</strain>
        <tissue evidence="1">Leaf</tissue>
    </source>
</reference>
<proteinExistence type="predicted"/>
<gene>
    <name evidence="1" type="ORF">HS088_TW14G00392</name>
</gene>
<comment type="caution">
    <text evidence="1">The sequence shown here is derived from an EMBL/GenBank/DDBJ whole genome shotgun (WGS) entry which is preliminary data.</text>
</comment>
<organism evidence="1 2">
    <name type="scientific">Tripterygium wilfordii</name>
    <name type="common">Thunder God vine</name>
    <dbReference type="NCBI Taxonomy" id="458696"/>
    <lineage>
        <taxon>Eukaryota</taxon>
        <taxon>Viridiplantae</taxon>
        <taxon>Streptophyta</taxon>
        <taxon>Embryophyta</taxon>
        <taxon>Tracheophyta</taxon>
        <taxon>Spermatophyta</taxon>
        <taxon>Magnoliopsida</taxon>
        <taxon>eudicotyledons</taxon>
        <taxon>Gunneridae</taxon>
        <taxon>Pentapetalae</taxon>
        <taxon>rosids</taxon>
        <taxon>fabids</taxon>
        <taxon>Celastrales</taxon>
        <taxon>Celastraceae</taxon>
        <taxon>Tripterygium</taxon>
    </lineage>
</organism>
<keyword evidence="2" id="KW-1185">Reference proteome</keyword>